<name>A0ABM2YHR2_MESAU</name>
<dbReference type="GeneID" id="121144294"/>
<feature type="domain" description="Ubiquitin-like" evidence="4">
    <location>
        <begin position="1"/>
        <end position="74"/>
    </location>
</feature>
<dbReference type="InterPro" id="IPR006846">
    <property type="entry name" value="Ribosomal_eS30"/>
</dbReference>
<keyword evidence="1" id="KW-0689">Ribosomal protein</keyword>
<dbReference type="Pfam" id="PF00240">
    <property type="entry name" value="ubiquitin"/>
    <property type="match status" value="1"/>
</dbReference>
<proteinExistence type="predicted"/>
<gene>
    <name evidence="6" type="primary">LOC121144294</name>
</gene>
<feature type="compositionally biased region" description="Basic residues" evidence="3">
    <location>
        <begin position="97"/>
        <end position="108"/>
    </location>
</feature>
<dbReference type="RefSeq" id="XP_040613661.1">
    <property type="nucleotide sequence ID" value="XM_040757727.1"/>
</dbReference>
<dbReference type="InterPro" id="IPR039415">
    <property type="entry name" value="FUBI"/>
</dbReference>
<dbReference type="PANTHER" id="PTHR12650">
    <property type="entry name" value="40S RIBOSOMAL PROTEIN S30/UBIQUITIN-LIKE PROTEIN FUBI"/>
    <property type="match status" value="1"/>
</dbReference>
<dbReference type="PANTHER" id="PTHR12650:SF15">
    <property type="entry name" value="RIBOSOMAL PROTEIN S30, ISOFORM A"/>
    <property type="match status" value="1"/>
</dbReference>
<evidence type="ECO:0000313" key="5">
    <source>
        <dbReference type="Proteomes" id="UP000886700"/>
    </source>
</evidence>
<protein>
    <submittedName>
        <fullName evidence="6">Ubiquitin-like protein FUBI</fullName>
    </submittedName>
</protein>
<sequence>MQLFVLAQELHTLKVTGQETVTQIKAHMASLEGISPEDQVVLLAGSLLEDEATLGQCCIEALTTLEVVGGMLGDKVHGSLTCAGKVRGQTPRVAKQEKKKKKTGWAKW</sequence>
<dbReference type="Gene3D" id="3.10.20.90">
    <property type="entry name" value="Phosphatidylinositol 3-kinase Catalytic Subunit, Chain A, domain 1"/>
    <property type="match status" value="1"/>
</dbReference>
<evidence type="ECO:0000256" key="1">
    <source>
        <dbReference type="ARBA" id="ARBA00022980"/>
    </source>
</evidence>
<accession>A0ABM2YHR2</accession>
<dbReference type="Proteomes" id="UP000886700">
    <property type="component" value="Unplaced"/>
</dbReference>
<dbReference type="InterPro" id="IPR000626">
    <property type="entry name" value="Ubiquitin-like_dom"/>
</dbReference>
<evidence type="ECO:0000256" key="3">
    <source>
        <dbReference type="SAM" id="MobiDB-lite"/>
    </source>
</evidence>
<keyword evidence="2" id="KW-0687">Ribonucleoprotein</keyword>
<keyword evidence="5" id="KW-1185">Reference proteome</keyword>
<dbReference type="PROSITE" id="PS50053">
    <property type="entry name" value="UBIQUITIN_2"/>
    <property type="match status" value="1"/>
</dbReference>
<evidence type="ECO:0000313" key="6">
    <source>
        <dbReference type="RefSeq" id="XP_040613661.1"/>
    </source>
</evidence>
<evidence type="ECO:0000259" key="4">
    <source>
        <dbReference type="PROSITE" id="PS50053"/>
    </source>
</evidence>
<organism evidence="5 6">
    <name type="scientific">Mesocricetus auratus</name>
    <name type="common">Golden hamster</name>
    <dbReference type="NCBI Taxonomy" id="10036"/>
    <lineage>
        <taxon>Eukaryota</taxon>
        <taxon>Metazoa</taxon>
        <taxon>Chordata</taxon>
        <taxon>Craniata</taxon>
        <taxon>Vertebrata</taxon>
        <taxon>Euteleostomi</taxon>
        <taxon>Mammalia</taxon>
        <taxon>Eutheria</taxon>
        <taxon>Euarchontoglires</taxon>
        <taxon>Glires</taxon>
        <taxon>Rodentia</taxon>
        <taxon>Myomorpha</taxon>
        <taxon>Muroidea</taxon>
        <taxon>Cricetidae</taxon>
        <taxon>Cricetinae</taxon>
        <taxon>Mesocricetus</taxon>
    </lineage>
</organism>
<dbReference type="SMART" id="SM00213">
    <property type="entry name" value="UBQ"/>
    <property type="match status" value="1"/>
</dbReference>
<dbReference type="Pfam" id="PF04758">
    <property type="entry name" value="Ribosomal_S30"/>
    <property type="match status" value="1"/>
</dbReference>
<dbReference type="SUPFAM" id="SSF54236">
    <property type="entry name" value="Ubiquitin-like"/>
    <property type="match status" value="1"/>
</dbReference>
<evidence type="ECO:0000256" key="2">
    <source>
        <dbReference type="ARBA" id="ARBA00023274"/>
    </source>
</evidence>
<dbReference type="InterPro" id="IPR029071">
    <property type="entry name" value="Ubiquitin-like_domsf"/>
</dbReference>
<dbReference type="CDD" id="cd01793">
    <property type="entry name" value="Ubl_FUBI"/>
    <property type="match status" value="1"/>
</dbReference>
<reference evidence="6" key="1">
    <citation type="submission" date="2025-08" db="UniProtKB">
        <authorList>
            <consortium name="RefSeq"/>
        </authorList>
    </citation>
    <scope>IDENTIFICATION</scope>
    <source>
        <tissue evidence="6">Liver</tissue>
    </source>
</reference>
<feature type="region of interest" description="Disordered" evidence="3">
    <location>
        <begin position="89"/>
        <end position="108"/>
    </location>
</feature>